<dbReference type="InterPro" id="IPR032429">
    <property type="entry name" value="Nibrin_BRCT2"/>
</dbReference>
<evidence type="ECO:0000256" key="3">
    <source>
        <dbReference type="ARBA" id="ARBA00023204"/>
    </source>
</evidence>
<dbReference type="Gene3D" id="2.60.200.20">
    <property type="match status" value="1"/>
</dbReference>
<dbReference type="InterPro" id="IPR000253">
    <property type="entry name" value="FHA_dom"/>
</dbReference>
<feature type="compositionally biased region" description="Polar residues" evidence="6">
    <location>
        <begin position="654"/>
        <end position="664"/>
    </location>
</feature>
<evidence type="ECO:0000313" key="8">
    <source>
        <dbReference type="EMBL" id="CEJ85357.1"/>
    </source>
</evidence>
<protein>
    <recommendedName>
        <fullName evidence="7">FHA domain-containing protein</fullName>
    </recommendedName>
</protein>
<name>A0A0A1TEB8_9HYPO</name>
<evidence type="ECO:0000256" key="1">
    <source>
        <dbReference type="ARBA" id="ARBA00004123"/>
    </source>
</evidence>
<feature type="compositionally biased region" description="Low complexity" evidence="6">
    <location>
        <begin position="383"/>
        <end position="394"/>
    </location>
</feature>
<dbReference type="OrthoDB" id="552194at2759"/>
<comment type="similarity">
    <text evidence="5">Belongs to the Nibrin family.</text>
</comment>
<keyword evidence="3" id="KW-0234">DNA repair</keyword>
<evidence type="ECO:0000256" key="4">
    <source>
        <dbReference type="ARBA" id="ARBA00023242"/>
    </source>
</evidence>
<dbReference type="HOGENOM" id="CLU_007951_0_0_1"/>
<comment type="subcellular location">
    <subcellularLocation>
        <location evidence="1">Nucleus</location>
    </subcellularLocation>
</comment>
<dbReference type="PANTHER" id="PTHR12162">
    <property type="entry name" value="NIBRIN-RELATED"/>
    <property type="match status" value="1"/>
</dbReference>
<gene>
    <name evidence="8" type="ORF">VHEMI03744</name>
</gene>
<evidence type="ECO:0000256" key="2">
    <source>
        <dbReference type="ARBA" id="ARBA00022763"/>
    </source>
</evidence>
<feature type="region of interest" description="Disordered" evidence="6">
    <location>
        <begin position="457"/>
        <end position="487"/>
    </location>
</feature>
<dbReference type="PANTHER" id="PTHR12162:SF0">
    <property type="entry name" value="NIBRIN"/>
    <property type="match status" value="1"/>
</dbReference>
<dbReference type="SUPFAM" id="SSF49879">
    <property type="entry name" value="SMAD/FHA domain"/>
    <property type="match status" value="1"/>
</dbReference>
<dbReference type="GO" id="GO:0003684">
    <property type="term" value="F:damaged DNA binding"/>
    <property type="evidence" value="ECO:0007669"/>
    <property type="project" value="TreeGrafter"/>
</dbReference>
<dbReference type="InterPro" id="IPR043014">
    <property type="entry name" value="Nibrin_BRCT2_sf"/>
</dbReference>
<dbReference type="STRING" id="1531966.A0A0A1TEB8"/>
<organism evidence="8 9">
    <name type="scientific">[Torrubiella] hemipterigena</name>
    <dbReference type="NCBI Taxonomy" id="1531966"/>
    <lineage>
        <taxon>Eukaryota</taxon>
        <taxon>Fungi</taxon>
        <taxon>Dikarya</taxon>
        <taxon>Ascomycota</taxon>
        <taxon>Pezizomycotina</taxon>
        <taxon>Sordariomycetes</taxon>
        <taxon>Hypocreomycetidae</taxon>
        <taxon>Hypocreales</taxon>
        <taxon>Clavicipitaceae</taxon>
        <taxon>Clavicipitaceae incertae sedis</taxon>
        <taxon>'Torrubiella' clade</taxon>
    </lineage>
</organism>
<proteinExistence type="inferred from homology"/>
<feature type="region of interest" description="Disordered" evidence="6">
    <location>
        <begin position="504"/>
        <end position="529"/>
    </location>
</feature>
<reference evidence="8 9" key="1">
    <citation type="journal article" date="2015" name="Genome Announc.">
        <title>Draft Genome Sequence and Gene Annotation of the Entomopathogenic Fungus Verticillium hemipterigenum.</title>
        <authorList>
            <person name="Horn F."/>
            <person name="Habel A."/>
            <person name="Scharf D.H."/>
            <person name="Dworschak J."/>
            <person name="Brakhage A.A."/>
            <person name="Guthke R."/>
            <person name="Hertweck C."/>
            <person name="Linde J."/>
        </authorList>
    </citation>
    <scope>NUCLEOTIDE SEQUENCE [LARGE SCALE GENOMIC DNA]</scope>
</reference>
<dbReference type="CDD" id="cd22667">
    <property type="entry name" value="FHA_NBN"/>
    <property type="match status" value="1"/>
</dbReference>
<feature type="region of interest" description="Disordered" evidence="6">
    <location>
        <begin position="368"/>
        <end position="409"/>
    </location>
</feature>
<dbReference type="AlphaFoldDB" id="A0A0A1TEB8"/>
<dbReference type="InterPro" id="IPR040227">
    <property type="entry name" value="Nibrin-rel"/>
</dbReference>
<keyword evidence="4" id="KW-0539">Nucleus</keyword>
<dbReference type="GO" id="GO:0000724">
    <property type="term" value="P:double-strand break repair via homologous recombination"/>
    <property type="evidence" value="ECO:0007669"/>
    <property type="project" value="TreeGrafter"/>
</dbReference>
<dbReference type="Pfam" id="PF00498">
    <property type="entry name" value="FHA"/>
    <property type="match status" value="1"/>
</dbReference>
<evidence type="ECO:0000313" key="9">
    <source>
        <dbReference type="Proteomes" id="UP000039046"/>
    </source>
</evidence>
<evidence type="ECO:0000259" key="7">
    <source>
        <dbReference type="PROSITE" id="PS50006"/>
    </source>
</evidence>
<dbReference type="InterPro" id="IPR008984">
    <property type="entry name" value="SMAD_FHA_dom_sf"/>
</dbReference>
<dbReference type="Gene3D" id="3.40.50.10980">
    <property type="entry name" value="Nibrin, BRCT2 domain"/>
    <property type="match status" value="1"/>
</dbReference>
<dbReference type="PROSITE" id="PS50006">
    <property type="entry name" value="FHA_DOMAIN"/>
    <property type="match status" value="1"/>
</dbReference>
<evidence type="ECO:0000256" key="6">
    <source>
        <dbReference type="SAM" id="MobiDB-lite"/>
    </source>
</evidence>
<feature type="compositionally biased region" description="Low complexity" evidence="6">
    <location>
        <begin position="697"/>
        <end position="722"/>
    </location>
</feature>
<dbReference type="CDD" id="cd17741">
    <property type="entry name" value="BRCT_nibrin"/>
    <property type="match status" value="1"/>
</dbReference>
<accession>A0A0A1TEB8</accession>
<sequence length="781" mass="86522">MWLLESEGAFAGRRLWLRPGKSYLFGRTSAEPGQLSISHNTISRKHLTITIDTVKDTQVHNPTSRPTVTIEDLATKIGTVANGTRFKGSKYVVDKDDSVEITMGKCPSIFRLSYHPVAFTFSFTSKELQNDPLTPLRQRFESVDVKLLVEYAIDHTTHVVSKKRNTAKGLQALINGKYIVNEAYLDAIAAVSESRLLENGAHGCPLEEDFDKNWPDPAAYLPAKGAEPVDHPDSIYAPDSGRREIFEGYSFVFYDSNQYNNLIAPITNGGGKALLEHIVPGETTVDDFVRRVKFVAGEKGLGSFDDGSEGRGVVLVRYLPAKGNHIQWFADFFTQMSLQLDHRPIEQNEFLEAILIKDASMLRRPLEVENGGDENQPPPPPAASSQAASQTPASEDTSSNSVPATRRIHRRGPVKRRFVGFDEDVDISMDDTAILAAAPTLGAAAAAEEGLFVSQEVQHDESIQEELRTSPRKRNATALEEEDELMEDVAPAAARLKRQRLARGETLEPAAPEEPEKPATRAAPKRKRKELDVLATAAKLREEQEALARAEQEDLAHLPADIDLAEIRRLNIVEELEMRPSGQATRTREQDIADGRWDPKWNGIKNFKKFRRRGEVTGRQPVRTIIAVEEAVAKEFGVGDGYWLEDEGGDQSRHNSVSQNSNRAPLQELSLTAERPVPATEPVTIPAAVEDDDVVLAEDSQPPRSGTRSSRSRVTQTQSQGSKISDISSGRPSQQAPSKRPAPELSSGQTSKRAKTLPKFMQSQDSDDSDDELKFRFGRRR</sequence>
<feature type="compositionally biased region" description="Polar residues" evidence="6">
    <location>
        <begin position="723"/>
        <end position="737"/>
    </location>
</feature>
<evidence type="ECO:0000256" key="5">
    <source>
        <dbReference type="ARBA" id="ARBA00044757"/>
    </source>
</evidence>
<feature type="region of interest" description="Disordered" evidence="6">
    <location>
        <begin position="643"/>
        <end position="781"/>
    </location>
</feature>
<dbReference type="GO" id="GO:0007095">
    <property type="term" value="P:mitotic G2 DNA damage checkpoint signaling"/>
    <property type="evidence" value="ECO:0007669"/>
    <property type="project" value="InterPro"/>
</dbReference>
<feature type="compositionally biased region" description="Basic and acidic residues" evidence="6">
    <location>
        <begin position="457"/>
        <end position="469"/>
    </location>
</feature>
<dbReference type="GO" id="GO:0030870">
    <property type="term" value="C:Mre11 complex"/>
    <property type="evidence" value="ECO:0007669"/>
    <property type="project" value="InterPro"/>
</dbReference>
<keyword evidence="9" id="KW-1185">Reference proteome</keyword>
<dbReference type="EMBL" id="CDHN01000002">
    <property type="protein sequence ID" value="CEJ85357.1"/>
    <property type="molecule type" value="Genomic_DNA"/>
</dbReference>
<dbReference type="Proteomes" id="UP000039046">
    <property type="component" value="Unassembled WGS sequence"/>
</dbReference>
<keyword evidence="2" id="KW-0227">DNA damage</keyword>
<dbReference type="Pfam" id="PF16508">
    <property type="entry name" value="NIBRIN_BRCT_II"/>
    <property type="match status" value="1"/>
</dbReference>
<feature type="domain" description="FHA" evidence="7">
    <location>
        <begin position="23"/>
        <end position="86"/>
    </location>
</feature>